<dbReference type="Proteomes" id="UP000015105">
    <property type="component" value="Chromosome 1D"/>
</dbReference>
<evidence type="ECO:0000313" key="2">
    <source>
        <dbReference type="Proteomes" id="UP000015105"/>
    </source>
</evidence>
<sequence>QKEYAALDAAVLVHIFHHVRGQPQFGVNEGRQVEWKSHIVSRVNRARSPIRF</sequence>
<dbReference type="Gramene" id="AET1Gv20561100.6">
    <property type="protein sequence ID" value="AET1Gv20561100.6"/>
    <property type="gene ID" value="AET1Gv20561100"/>
</dbReference>
<reference evidence="1" key="3">
    <citation type="journal article" date="2017" name="Nature">
        <title>Genome sequence of the progenitor of the wheat D genome Aegilops tauschii.</title>
        <authorList>
            <person name="Luo M.C."/>
            <person name="Gu Y.Q."/>
            <person name="Puiu D."/>
            <person name="Wang H."/>
            <person name="Twardziok S.O."/>
            <person name="Deal K.R."/>
            <person name="Huo N."/>
            <person name="Zhu T."/>
            <person name="Wang L."/>
            <person name="Wang Y."/>
            <person name="McGuire P.E."/>
            <person name="Liu S."/>
            <person name="Long H."/>
            <person name="Ramasamy R.K."/>
            <person name="Rodriguez J.C."/>
            <person name="Van S.L."/>
            <person name="Yuan L."/>
            <person name="Wang Z."/>
            <person name="Xia Z."/>
            <person name="Xiao L."/>
            <person name="Anderson O.D."/>
            <person name="Ouyang S."/>
            <person name="Liang Y."/>
            <person name="Zimin A.V."/>
            <person name="Pertea G."/>
            <person name="Qi P."/>
            <person name="Bennetzen J.L."/>
            <person name="Dai X."/>
            <person name="Dawson M.W."/>
            <person name="Muller H.G."/>
            <person name="Kugler K."/>
            <person name="Rivarola-Duarte L."/>
            <person name="Spannagl M."/>
            <person name="Mayer K.F.X."/>
            <person name="Lu F.H."/>
            <person name="Bevan M.W."/>
            <person name="Leroy P."/>
            <person name="Li P."/>
            <person name="You F.M."/>
            <person name="Sun Q."/>
            <person name="Liu Z."/>
            <person name="Lyons E."/>
            <person name="Wicker T."/>
            <person name="Salzberg S.L."/>
            <person name="Devos K.M."/>
            <person name="Dvorak J."/>
        </authorList>
    </citation>
    <scope>NUCLEOTIDE SEQUENCE [LARGE SCALE GENOMIC DNA]</scope>
    <source>
        <strain evidence="1">cv. AL8/78</strain>
    </source>
</reference>
<evidence type="ECO:0000313" key="1">
    <source>
        <dbReference type="EnsemblPlants" id="AET1Gv20561100.6"/>
    </source>
</evidence>
<accession>A0A452YXA3</accession>
<proteinExistence type="predicted"/>
<protein>
    <submittedName>
        <fullName evidence="1">Uncharacterized protein</fullName>
    </submittedName>
</protein>
<reference evidence="2" key="2">
    <citation type="journal article" date="2017" name="Nat. Plants">
        <title>The Aegilops tauschii genome reveals multiple impacts of transposons.</title>
        <authorList>
            <person name="Zhao G."/>
            <person name="Zou C."/>
            <person name="Li K."/>
            <person name="Wang K."/>
            <person name="Li T."/>
            <person name="Gao L."/>
            <person name="Zhang X."/>
            <person name="Wang H."/>
            <person name="Yang Z."/>
            <person name="Liu X."/>
            <person name="Jiang W."/>
            <person name="Mao L."/>
            <person name="Kong X."/>
            <person name="Jiao Y."/>
            <person name="Jia J."/>
        </authorList>
    </citation>
    <scope>NUCLEOTIDE SEQUENCE [LARGE SCALE GENOMIC DNA]</scope>
    <source>
        <strain evidence="2">cv. AL8/78</strain>
    </source>
</reference>
<reference evidence="1" key="5">
    <citation type="journal article" date="2021" name="G3 (Bethesda)">
        <title>Aegilops tauschii genome assembly Aet v5.0 features greater sequence contiguity and improved annotation.</title>
        <authorList>
            <person name="Wang L."/>
            <person name="Zhu T."/>
            <person name="Rodriguez J.C."/>
            <person name="Deal K.R."/>
            <person name="Dubcovsky J."/>
            <person name="McGuire P.E."/>
            <person name="Lux T."/>
            <person name="Spannagl M."/>
            <person name="Mayer K.F.X."/>
            <person name="Baldrich P."/>
            <person name="Meyers B.C."/>
            <person name="Huo N."/>
            <person name="Gu Y.Q."/>
            <person name="Zhou H."/>
            <person name="Devos K.M."/>
            <person name="Bennetzen J.L."/>
            <person name="Unver T."/>
            <person name="Budak H."/>
            <person name="Gulick P.J."/>
            <person name="Galiba G."/>
            <person name="Kalapos B."/>
            <person name="Nelson D.R."/>
            <person name="Li P."/>
            <person name="You F.M."/>
            <person name="Luo M.C."/>
            <person name="Dvorak J."/>
        </authorList>
    </citation>
    <scope>NUCLEOTIDE SEQUENCE [LARGE SCALE GENOMIC DNA]</scope>
    <source>
        <strain evidence="1">cv. AL8/78</strain>
    </source>
</reference>
<dbReference type="AlphaFoldDB" id="A0A452YXA3"/>
<reference evidence="2" key="1">
    <citation type="journal article" date="2014" name="Science">
        <title>Ancient hybridizations among the ancestral genomes of bread wheat.</title>
        <authorList>
            <consortium name="International Wheat Genome Sequencing Consortium,"/>
            <person name="Marcussen T."/>
            <person name="Sandve S.R."/>
            <person name="Heier L."/>
            <person name="Spannagl M."/>
            <person name="Pfeifer M."/>
            <person name="Jakobsen K.S."/>
            <person name="Wulff B.B."/>
            <person name="Steuernagel B."/>
            <person name="Mayer K.F."/>
            <person name="Olsen O.A."/>
        </authorList>
    </citation>
    <scope>NUCLEOTIDE SEQUENCE [LARGE SCALE GENOMIC DNA]</scope>
    <source>
        <strain evidence="2">cv. AL8/78</strain>
    </source>
</reference>
<organism evidence="1 2">
    <name type="scientific">Aegilops tauschii subsp. strangulata</name>
    <name type="common">Goatgrass</name>
    <dbReference type="NCBI Taxonomy" id="200361"/>
    <lineage>
        <taxon>Eukaryota</taxon>
        <taxon>Viridiplantae</taxon>
        <taxon>Streptophyta</taxon>
        <taxon>Embryophyta</taxon>
        <taxon>Tracheophyta</taxon>
        <taxon>Spermatophyta</taxon>
        <taxon>Magnoliopsida</taxon>
        <taxon>Liliopsida</taxon>
        <taxon>Poales</taxon>
        <taxon>Poaceae</taxon>
        <taxon>BOP clade</taxon>
        <taxon>Pooideae</taxon>
        <taxon>Triticodae</taxon>
        <taxon>Triticeae</taxon>
        <taxon>Triticinae</taxon>
        <taxon>Aegilops</taxon>
    </lineage>
</organism>
<name>A0A452YXA3_AEGTS</name>
<keyword evidence="2" id="KW-1185">Reference proteome</keyword>
<reference evidence="1" key="4">
    <citation type="submission" date="2019-03" db="UniProtKB">
        <authorList>
            <consortium name="EnsemblPlants"/>
        </authorList>
    </citation>
    <scope>IDENTIFICATION</scope>
</reference>
<dbReference type="EnsemblPlants" id="AET1Gv20561100.6">
    <property type="protein sequence ID" value="AET1Gv20561100.6"/>
    <property type="gene ID" value="AET1Gv20561100"/>
</dbReference>